<dbReference type="GO" id="GO:0004144">
    <property type="term" value="F:diacylglycerol O-acyltransferase activity"/>
    <property type="evidence" value="ECO:0007669"/>
    <property type="project" value="InterPro"/>
</dbReference>
<reference evidence="2" key="2">
    <citation type="submission" date="2020-09" db="EMBL/GenBank/DDBJ databases">
        <authorList>
            <person name="Sun Q."/>
            <person name="Zhou Y."/>
        </authorList>
    </citation>
    <scope>NUCLEOTIDE SEQUENCE</scope>
    <source>
        <strain evidence="2">CGMCC 4.7278</strain>
    </source>
</reference>
<name>A0A917QVI2_9NOCA</name>
<dbReference type="InterPro" id="IPR004255">
    <property type="entry name" value="O-acyltransferase_WSD1_N"/>
</dbReference>
<protein>
    <recommendedName>
        <fullName evidence="1">O-acyltransferase WSD1-like N-terminal domain-containing protein</fullName>
    </recommendedName>
</protein>
<evidence type="ECO:0000313" key="3">
    <source>
        <dbReference type="Proteomes" id="UP000612956"/>
    </source>
</evidence>
<dbReference type="Pfam" id="PF03007">
    <property type="entry name" value="WS_DGAT_cat"/>
    <property type="match status" value="1"/>
</dbReference>
<dbReference type="AlphaFoldDB" id="A0A917QVI2"/>
<evidence type="ECO:0000259" key="1">
    <source>
        <dbReference type="Pfam" id="PF03007"/>
    </source>
</evidence>
<proteinExistence type="predicted"/>
<organism evidence="2 3">
    <name type="scientific">Nocardia camponoti</name>
    <dbReference type="NCBI Taxonomy" id="1616106"/>
    <lineage>
        <taxon>Bacteria</taxon>
        <taxon>Bacillati</taxon>
        <taxon>Actinomycetota</taxon>
        <taxon>Actinomycetes</taxon>
        <taxon>Mycobacteriales</taxon>
        <taxon>Nocardiaceae</taxon>
        <taxon>Nocardia</taxon>
    </lineage>
</organism>
<keyword evidence="3" id="KW-1185">Reference proteome</keyword>
<dbReference type="RefSeq" id="WP_188831284.1">
    <property type="nucleotide sequence ID" value="NZ_BMMW01000008.1"/>
</dbReference>
<gene>
    <name evidence="2" type="ORF">GCM10011591_47270</name>
</gene>
<accession>A0A917QVI2</accession>
<sequence>MTRMSPRDATMWWLSGRTNNDIFALYAFAETESSTAQLREFVEERAALVGDLTIRVRPTRFDYPRWVPMSPGPNQFIAHEPGLSWLACRAAIEDLMGGESLDATRSPWELHVFRDVAEVPGSSAPTLLAVLRLSHALADGTRATKIARALFSRTDEVIHRPVVGTVDNLRKPQVGVVDNSSTFVDSCGQLCGDLVANIVGLLRFPAQIVRTFSRAREAERAKRRLLAATARGEVPPPAQTFPASVVNPSNLPVAQQIRFVTFSLREFKATGLPVTVLALTAISKALGDHFPDVTTLSAAVPMSTKGNARNSYRTLTVDLHLAEPDLTARAELIARELYERRRRAANVTFAQIDRVSEAVPALFARRDVANADLEAVPAELDGNVVVSSGNRGAADLRFLDAPVLFTGGFPALGTVMRLTHGVHGIGETIALSVRSDVGVVSDVDGYLEQLTRAVEDVVAAHT</sequence>
<dbReference type="Proteomes" id="UP000612956">
    <property type="component" value="Unassembled WGS sequence"/>
</dbReference>
<dbReference type="GO" id="GO:0045017">
    <property type="term" value="P:glycerolipid biosynthetic process"/>
    <property type="evidence" value="ECO:0007669"/>
    <property type="project" value="InterPro"/>
</dbReference>
<feature type="domain" description="O-acyltransferase WSD1-like N-terminal" evidence="1">
    <location>
        <begin position="5"/>
        <end position="232"/>
    </location>
</feature>
<evidence type="ECO:0000313" key="2">
    <source>
        <dbReference type="EMBL" id="GGK69676.1"/>
    </source>
</evidence>
<comment type="caution">
    <text evidence="2">The sequence shown here is derived from an EMBL/GenBank/DDBJ whole genome shotgun (WGS) entry which is preliminary data.</text>
</comment>
<reference evidence="2" key="1">
    <citation type="journal article" date="2014" name="Int. J. Syst. Evol. Microbiol.">
        <title>Complete genome sequence of Corynebacterium casei LMG S-19264T (=DSM 44701T), isolated from a smear-ripened cheese.</title>
        <authorList>
            <consortium name="US DOE Joint Genome Institute (JGI-PGF)"/>
            <person name="Walter F."/>
            <person name="Albersmeier A."/>
            <person name="Kalinowski J."/>
            <person name="Ruckert C."/>
        </authorList>
    </citation>
    <scope>NUCLEOTIDE SEQUENCE</scope>
    <source>
        <strain evidence="2">CGMCC 4.7278</strain>
    </source>
</reference>
<dbReference type="EMBL" id="BMMW01000008">
    <property type="protein sequence ID" value="GGK69676.1"/>
    <property type="molecule type" value="Genomic_DNA"/>
</dbReference>